<feature type="domain" description="Calponin-homology (CH)" evidence="2">
    <location>
        <begin position="28"/>
        <end position="133"/>
    </location>
</feature>
<dbReference type="InterPro" id="IPR036872">
    <property type="entry name" value="CH_dom_sf"/>
</dbReference>
<reference evidence="3" key="1">
    <citation type="submission" date="2020-05" db="EMBL/GenBank/DDBJ databases">
        <title>Phylogenomic resolution of chytrid fungi.</title>
        <authorList>
            <person name="Stajich J.E."/>
            <person name="Amses K."/>
            <person name="Simmons R."/>
            <person name="Seto K."/>
            <person name="Myers J."/>
            <person name="Bonds A."/>
            <person name="Quandt C.A."/>
            <person name="Barry K."/>
            <person name="Liu P."/>
            <person name="Grigoriev I."/>
            <person name="Longcore J.E."/>
            <person name="James T.Y."/>
        </authorList>
    </citation>
    <scope>NUCLEOTIDE SEQUENCE</scope>
    <source>
        <strain evidence="3">PLAUS21</strain>
    </source>
</reference>
<name>A0AAD5UKN7_9FUNG</name>
<proteinExistence type="predicted"/>
<dbReference type="Gene3D" id="1.10.418.10">
    <property type="entry name" value="Calponin-like domain"/>
    <property type="match status" value="1"/>
</dbReference>
<dbReference type="Proteomes" id="UP001210925">
    <property type="component" value="Unassembled WGS sequence"/>
</dbReference>
<protein>
    <submittedName>
        <fullName evidence="3">Muscle-specific protein 20</fullName>
    </submittedName>
</protein>
<dbReference type="SMART" id="SM00033">
    <property type="entry name" value="CH"/>
    <property type="match status" value="1"/>
</dbReference>
<dbReference type="Pfam" id="PF00307">
    <property type="entry name" value="CH"/>
    <property type="match status" value="1"/>
</dbReference>
<evidence type="ECO:0000256" key="1">
    <source>
        <dbReference type="SAM" id="MobiDB-lite"/>
    </source>
</evidence>
<dbReference type="PROSITE" id="PS50021">
    <property type="entry name" value="CH"/>
    <property type="match status" value="1"/>
</dbReference>
<evidence type="ECO:0000259" key="2">
    <source>
        <dbReference type="PROSITE" id="PS50021"/>
    </source>
</evidence>
<dbReference type="PANTHER" id="PTHR47385:SF14">
    <property type="entry name" value="TRANSGELIN"/>
    <property type="match status" value="1"/>
</dbReference>
<keyword evidence="4" id="KW-1185">Reference proteome</keyword>
<dbReference type="InterPro" id="IPR003096">
    <property type="entry name" value="SM22_calponin"/>
</dbReference>
<comment type="caution">
    <text evidence="3">The sequence shown here is derived from an EMBL/GenBank/DDBJ whole genome shotgun (WGS) entry which is preliminary data.</text>
</comment>
<dbReference type="PANTHER" id="PTHR47385">
    <property type="entry name" value="CALPONIN"/>
    <property type="match status" value="1"/>
</dbReference>
<evidence type="ECO:0000313" key="3">
    <source>
        <dbReference type="EMBL" id="KAJ3258876.1"/>
    </source>
</evidence>
<dbReference type="InterPro" id="IPR050606">
    <property type="entry name" value="Calponin-like"/>
</dbReference>
<dbReference type="GO" id="GO:0015629">
    <property type="term" value="C:actin cytoskeleton"/>
    <property type="evidence" value="ECO:0007669"/>
    <property type="project" value="TreeGrafter"/>
</dbReference>
<dbReference type="AlphaFoldDB" id="A0AAD5UKN7"/>
<dbReference type="GO" id="GO:0007015">
    <property type="term" value="P:actin filament organization"/>
    <property type="evidence" value="ECO:0007669"/>
    <property type="project" value="TreeGrafter"/>
</dbReference>
<dbReference type="PRINTS" id="PR00888">
    <property type="entry name" value="SM22CALPONIN"/>
</dbReference>
<dbReference type="EMBL" id="JADGKB010000023">
    <property type="protein sequence ID" value="KAJ3258876.1"/>
    <property type="molecule type" value="Genomic_DNA"/>
</dbReference>
<sequence length="231" mass="25595">MLAANNNPQPVKGLDSDLKLKQQSKYSPEREQEAREWIEQVAFVQLEGEFADALKDGVALCKLINNLMPDRKPIKPSTSKLAFKQMENIHAFLQGVTDLGVPSFESFQTIDLYEKKNMNQVVDCIFAISRVAEKNGFDGPRLGPKLAQKVERNFTEEQLKEAKFAVPKLTGFTGGASQSGMNIGQKRQIGGVYLDTKTGSSEVDTAPLNGVSDLQNQVSAMDLLDDYYSEK</sequence>
<gene>
    <name evidence="3" type="primary">MP20_2</name>
    <name evidence="3" type="ORF">HK103_003258</name>
</gene>
<dbReference type="SUPFAM" id="SSF47576">
    <property type="entry name" value="Calponin-homology domain, CH-domain"/>
    <property type="match status" value="1"/>
</dbReference>
<dbReference type="InterPro" id="IPR001715">
    <property type="entry name" value="CH_dom"/>
</dbReference>
<accession>A0AAD5UKN7</accession>
<evidence type="ECO:0000313" key="4">
    <source>
        <dbReference type="Proteomes" id="UP001210925"/>
    </source>
</evidence>
<organism evidence="3 4">
    <name type="scientific">Boothiomyces macroporosus</name>
    <dbReference type="NCBI Taxonomy" id="261099"/>
    <lineage>
        <taxon>Eukaryota</taxon>
        <taxon>Fungi</taxon>
        <taxon>Fungi incertae sedis</taxon>
        <taxon>Chytridiomycota</taxon>
        <taxon>Chytridiomycota incertae sedis</taxon>
        <taxon>Chytridiomycetes</taxon>
        <taxon>Rhizophydiales</taxon>
        <taxon>Terramycetaceae</taxon>
        <taxon>Boothiomyces</taxon>
    </lineage>
</organism>
<dbReference type="GO" id="GO:0051015">
    <property type="term" value="F:actin filament binding"/>
    <property type="evidence" value="ECO:0007669"/>
    <property type="project" value="TreeGrafter"/>
</dbReference>
<feature type="region of interest" description="Disordered" evidence="1">
    <location>
        <begin position="1"/>
        <end position="31"/>
    </location>
</feature>